<keyword evidence="4" id="KW-1185">Reference proteome</keyword>
<feature type="domain" description="HNH nuclease" evidence="2">
    <location>
        <begin position="386"/>
        <end position="441"/>
    </location>
</feature>
<dbReference type="EMBL" id="WMBR01000001">
    <property type="protein sequence ID" value="MXP20667.1"/>
    <property type="molecule type" value="Genomic_DNA"/>
</dbReference>
<dbReference type="AlphaFoldDB" id="A0A6L7GMQ6"/>
<comment type="caution">
    <text evidence="3">The sequence shown here is derived from an EMBL/GenBank/DDBJ whole genome shotgun (WGS) entry which is preliminary data.</text>
</comment>
<proteinExistence type="predicted"/>
<feature type="region of interest" description="Disordered" evidence="1">
    <location>
        <begin position="1"/>
        <end position="32"/>
    </location>
</feature>
<dbReference type="SMART" id="SM00507">
    <property type="entry name" value="HNHc"/>
    <property type="match status" value="1"/>
</dbReference>
<dbReference type="Pfam" id="PF02720">
    <property type="entry name" value="DUF222"/>
    <property type="match status" value="1"/>
</dbReference>
<dbReference type="CDD" id="cd00085">
    <property type="entry name" value="HNHc"/>
    <property type="match status" value="1"/>
</dbReference>
<evidence type="ECO:0000313" key="3">
    <source>
        <dbReference type="EMBL" id="MXP20667.1"/>
    </source>
</evidence>
<sequence length="546" mass="59192">MTGSDESDAVDAARPESVSPEPGSTESAGSLSEVPGLLAELHAVVDRLASADLSKCSDAELVAVATAQERAINRMLFEGNRQILEISDRDVPRSMGYRSLPNFMNAVLRVSHPGRRRQQMTATGEFRQLDGQPAEPKYPTLAEAFADGRVGPAHIDTTVEFLDALPHQVPHDKKVAAEATLAGLACQHTPAEIGELGQRLLDNLDPDGELTDDSDRKRRRNVWVNRQDAQQMSKLTGHLDPETRALIETLWAVWAKPGLNNPDDPDSPTGGVDDADPEALEAAAARDLRSPAQRKHDALAALLRAVFADGLLGKSHRGLPVQLIIKADLNDLIRESGVGITATGSSLPMAEVIRLAAQAQQYLAVFADNSPIPLYFGQAKRLATRAQRLVSFARPDGHVCSAPDCDQPAAHVEMHHAVRDYADGGNTDIVDLAPACGPHNRMVGNNPGQFTTGVYTDGPDAGRVWWRRNSEPGAPPNPKRHNQRPDVAALFLRNLEQARAHIHPPPPQTPAPPPQRRNTYELTEMIPPPISAIEARLALLVFHHAH</sequence>
<dbReference type="RefSeq" id="WP_160900779.1">
    <property type="nucleotide sequence ID" value="NZ_CP102850.1"/>
</dbReference>
<organism evidence="3 4">
    <name type="scientific">Gordonia mangrovi</name>
    <dbReference type="NCBI Taxonomy" id="2665643"/>
    <lineage>
        <taxon>Bacteria</taxon>
        <taxon>Bacillati</taxon>
        <taxon>Actinomycetota</taxon>
        <taxon>Actinomycetes</taxon>
        <taxon>Mycobacteriales</taxon>
        <taxon>Gordoniaceae</taxon>
        <taxon>Gordonia</taxon>
    </lineage>
</organism>
<gene>
    <name evidence="3" type="ORF">GIY30_04745</name>
</gene>
<evidence type="ECO:0000259" key="2">
    <source>
        <dbReference type="SMART" id="SM00507"/>
    </source>
</evidence>
<dbReference type="InterPro" id="IPR003870">
    <property type="entry name" value="DUF222"/>
</dbReference>
<dbReference type="Proteomes" id="UP000475545">
    <property type="component" value="Unassembled WGS sequence"/>
</dbReference>
<evidence type="ECO:0000256" key="1">
    <source>
        <dbReference type="SAM" id="MobiDB-lite"/>
    </source>
</evidence>
<protein>
    <submittedName>
        <fullName evidence="3">DUF222 domain-containing protein</fullName>
    </submittedName>
</protein>
<reference evidence="3 4" key="1">
    <citation type="submission" date="2019-11" db="EMBL/GenBank/DDBJ databases">
        <title>Gordonia sp. nov., a novel actinobacterium isolated from mangrove soil in Hainan.</title>
        <authorList>
            <person name="Huang X."/>
            <person name="Xie Y."/>
            <person name="Chu X."/>
            <person name="Xiao K."/>
        </authorList>
    </citation>
    <scope>NUCLEOTIDE SEQUENCE [LARGE SCALE GENOMIC DNA]</scope>
    <source>
        <strain evidence="3 4">HNM0687</strain>
    </source>
</reference>
<accession>A0A6L7GMQ6</accession>
<name>A0A6L7GMQ6_9ACTN</name>
<dbReference type="InterPro" id="IPR003615">
    <property type="entry name" value="HNH_nuc"/>
</dbReference>
<evidence type="ECO:0000313" key="4">
    <source>
        <dbReference type="Proteomes" id="UP000475545"/>
    </source>
</evidence>